<dbReference type="CDD" id="cd03801">
    <property type="entry name" value="GT4_PimA-like"/>
    <property type="match status" value="1"/>
</dbReference>
<dbReference type="InterPro" id="IPR001296">
    <property type="entry name" value="Glyco_trans_1"/>
</dbReference>
<reference evidence="4 5" key="1">
    <citation type="submission" date="2018-03" db="EMBL/GenBank/DDBJ databases">
        <title>Ahniella affigens gen. nov., sp. nov., a gammaproteobacterium isolated from sandy soil near a stream.</title>
        <authorList>
            <person name="Ko Y."/>
            <person name="Kim J.-H."/>
        </authorList>
    </citation>
    <scope>NUCLEOTIDE SEQUENCE [LARGE SCALE GENOMIC DNA]</scope>
    <source>
        <strain evidence="4 5">D13</strain>
    </source>
</reference>
<dbReference type="Proteomes" id="UP000241074">
    <property type="component" value="Chromosome"/>
</dbReference>
<dbReference type="KEGG" id="xba:C7S18_23030"/>
<keyword evidence="2 4" id="KW-0808">Transferase</keyword>
<dbReference type="PANTHER" id="PTHR12526:SF510">
    <property type="entry name" value="D-INOSITOL 3-PHOSPHATE GLYCOSYLTRANSFERASE"/>
    <property type="match status" value="1"/>
</dbReference>
<evidence type="ECO:0000313" key="5">
    <source>
        <dbReference type="Proteomes" id="UP000241074"/>
    </source>
</evidence>
<gene>
    <name evidence="4" type="ORF">C7S18_23030</name>
</gene>
<sequence>MAANLKISICTGPILPVPAIKGGAVHRFWAQMAPAFASAGHDVHVYARADASQRDSEFSDHVHWHRAGGYAQATSALWNMARSWRDARHLAPRLAPADVLISNDIALPRVIAKRPETGRLIIALGRQPKGQLRWYPRVDGIAAASQSVAEQVALQAPALATCTTVLPYAIDTSVFHTDAATPRDADALLFAGRLHPEKGLLLLIDAFRILHARRPSRRLRIIGPWQTAQGGAGPAFREALRTRALGLPVQWSEPEFDAARLAAIYREHAVFLYPSLAEQGETFGLAPLEAMACGAVPVTSALPCFRDYLKPGHNGDMFDHRAENPALALADATERALAAAGSAGAALHATSAAFSVPAVATRWLEALSNWSRV</sequence>
<dbReference type="Pfam" id="PF00534">
    <property type="entry name" value="Glycos_transf_1"/>
    <property type="match status" value="1"/>
</dbReference>
<dbReference type="GO" id="GO:0016757">
    <property type="term" value="F:glycosyltransferase activity"/>
    <property type="evidence" value="ECO:0007669"/>
    <property type="project" value="UniProtKB-KW"/>
</dbReference>
<keyword evidence="1" id="KW-0328">Glycosyltransferase</keyword>
<keyword evidence="5" id="KW-1185">Reference proteome</keyword>
<evidence type="ECO:0000256" key="2">
    <source>
        <dbReference type="ARBA" id="ARBA00022679"/>
    </source>
</evidence>
<dbReference type="Gene3D" id="3.40.50.2000">
    <property type="entry name" value="Glycogen Phosphorylase B"/>
    <property type="match status" value="2"/>
</dbReference>
<reference evidence="4 5" key="2">
    <citation type="submission" date="2018-03" db="EMBL/GenBank/DDBJ databases">
        <authorList>
            <person name="Keele B.F."/>
        </authorList>
    </citation>
    <scope>NUCLEOTIDE SEQUENCE [LARGE SCALE GENOMIC DNA]</scope>
    <source>
        <strain evidence="4 5">D13</strain>
    </source>
</reference>
<dbReference type="EMBL" id="CP027860">
    <property type="protein sequence ID" value="AVP99873.1"/>
    <property type="molecule type" value="Genomic_DNA"/>
</dbReference>
<evidence type="ECO:0000256" key="1">
    <source>
        <dbReference type="ARBA" id="ARBA00022676"/>
    </source>
</evidence>
<feature type="domain" description="Glycosyl transferase family 1" evidence="3">
    <location>
        <begin position="182"/>
        <end position="321"/>
    </location>
</feature>
<name>A0A2P1PYG7_9GAMM</name>
<organism evidence="4 5">
    <name type="scientific">Ahniella affigens</name>
    <dbReference type="NCBI Taxonomy" id="2021234"/>
    <lineage>
        <taxon>Bacteria</taxon>
        <taxon>Pseudomonadati</taxon>
        <taxon>Pseudomonadota</taxon>
        <taxon>Gammaproteobacteria</taxon>
        <taxon>Lysobacterales</taxon>
        <taxon>Rhodanobacteraceae</taxon>
        <taxon>Ahniella</taxon>
    </lineage>
</organism>
<dbReference type="GO" id="GO:1901135">
    <property type="term" value="P:carbohydrate derivative metabolic process"/>
    <property type="evidence" value="ECO:0007669"/>
    <property type="project" value="UniProtKB-ARBA"/>
</dbReference>
<dbReference type="AlphaFoldDB" id="A0A2P1PYG7"/>
<dbReference type="PANTHER" id="PTHR12526">
    <property type="entry name" value="GLYCOSYLTRANSFERASE"/>
    <property type="match status" value="1"/>
</dbReference>
<accession>A0A2P1PYG7</accession>
<proteinExistence type="predicted"/>
<evidence type="ECO:0000259" key="3">
    <source>
        <dbReference type="Pfam" id="PF00534"/>
    </source>
</evidence>
<evidence type="ECO:0000313" key="4">
    <source>
        <dbReference type="EMBL" id="AVP99873.1"/>
    </source>
</evidence>
<protein>
    <submittedName>
        <fullName evidence="4">Glycosyltransferase family 1 protein</fullName>
    </submittedName>
</protein>
<dbReference type="SUPFAM" id="SSF53756">
    <property type="entry name" value="UDP-Glycosyltransferase/glycogen phosphorylase"/>
    <property type="match status" value="1"/>
</dbReference>